<keyword evidence="2" id="KW-1185">Reference proteome</keyword>
<accession>A0AAN4ZUU4</accession>
<dbReference type="Proteomes" id="UP001328107">
    <property type="component" value="Unassembled WGS sequence"/>
</dbReference>
<sequence>HVLQKGESSRLLMFFSETELTKSANASRLMQQYFPLGPHARQKGFSEASRFPKLMLLLLLFASRETSRFEVVVWQDPL</sequence>
<dbReference type="EMBL" id="BTRK01000003">
    <property type="protein sequence ID" value="GMR44440.1"/>
    <property type="molecule type" value="Genomic_DNA"/>
</dbReference>
<comment type="caution">
    <text evidence="1">The sequence shown here is derived from an EMBL/GenBank/DDBJ whole genome shotgun (WGS) entry which is preliminary data.</text>
</comment>
<protein>
    <submittedName>
        <fullName evidence="1">Uncharacterized protein</fullName>
    </submittedName>
</protein>
<name>A0AAN4ZUU4_9BILA</name>
<proteinExistence type="predicted"/>
<gene>
    <name evidence="1" type="ORF">PMAYCL1PPCAC_14635</name>
</gene>
<organism evidence="1 2">
    <name type="scientific">Pristionchus mayeri</name>
    <dbReference type="NCBI Taxonomy" id="1317129"/>
    <lineage>
        <taxon>Eukaryota</taxon>
        <taxon>Metazoa</taxon>
        <taxon>Ecdysozoa</taxon>
        <taxon>Nematoda</taxon>
        <taxon>Chromadorea</taxon>
        <taxon>Rhabditida</taxon>
        <taxon>Rhabditina</taxon>
        <taxon>Diplogasteromorpha</taxon>
        <taxon>Diplogasteroidea</taxon>
        <taxon>Neodiplogasteridae</taxon>
        <taxon>Pristionchus</taxon>
    </lineage>
</organism>
<feature type="non-terminal residue" evidence="1">
    <location>
        <position position="1"/>
    </location>
</feature>
<evidence type="ECO:0000313" key="1">
    <source>
        <dbReference type="EMBL" id="GMR44440.1"/>
    </source>
</evidence>
<reference evidence="2" key="1">
    <citation type="submission" date="2022-10" db="EMBL/GenBank/DDBJ databases">
        <title>Genome assembly of Pristionchus species.</title>
        <authorList>
            <person name="Yoshida K."/>
            <person name="Sommer R.J."/>
        </authorList>
    </citation>
    <scope>NUCLEOTIDE SEQUENCE [LARGE SCALE GENOMIC DNA]</scope>
    <source>
        <strain evidence="2">RS5460</strain>
    </source>
</reference>
<evidence type="ECO:0000313" key="2">
    <source>
        <dbReference type="Proteomes" id="UP001328107"/>
    </source>
</evidence>
<dbReference type="AlphaFoldDB" id="A0AAN4ZUU4"/>
<feature type="non-terminal residue" evidence="1">
    <location>
        <position position="78"/>
    </location>
</feature>